<dbReference type="InterPro" id="IPR054491">
    <property type="entry name" value="MGH1-like_GH"/>
</dbReference>
<dbReference type="Gene3D" id="1.50.10.10">
    <property type="match status" value="1"/>
</dbReference>
<dbReference type="SUPFAM" id="SSF48208">
    <property type="entry name" value="Six-hairpin glycosidases"/>
    <property type="match status" value="1"/>
</dbReference>
<dbReference type="EMBL" id="CP159218">
    <property type="protein sequence ID" value="XCG63312.1"/>
    <property type="molecule type" value="Genomic_DNA"/>
</dbReference>
<feature type="domain" description="Putative glycogen debranching enzyme N-terminal" evidence="1">
    <location>
        <begin position="26"/>
        <end position="204"/>
    </location>
</feature>
<dbReference type="InterPro" id="IPR032856">
    <property type="entry name" value="GDE_N_bis"/>
</dbReference>
<gene>
    <name evidence="3" type="ORF">ABLG96_19250</name>
</gene>
<evidence type="ECO:0000313" key="3">
    <source>
        <dbReference type="EMBL" id="XCG63312.1"/>
    </source>
</evidence>
<dbReference type="Pfam" id="PF22422">
    <property type="entry name" value="MGH1-like_GH"/>
    <property type="match status" value="1"/>
</dbReference>
<dbReference type="RefSeq" id="WP_353648927.1">
    <property type="nucleotide sequence ID" value="NZ_CP159218.1"/>
</dbReference>
<evidence type="ECO:0000259" key="1">
    <source>
        <dbReference type="Pfam" id="PF14742"/>
    </source>
</evidence>
<reference evidence="3" key="1">
    <citation type="submission" date="2024-05" db="EMBL/GenBank/DDBJ databases">
        <authorList>
            <person name="Cai S.Y."/>
            <person name="Jin L.M."/>
            <person name="Li H.R."/>
        </authorList>
    </citation>
    <scope>NUCLEOTIDE SEQUENCE</scope>
    <source>
        <strain evidence="3">A5-74</strain>
    </source>
</reference>
<dbReference type="AlphaFoldDB" id="A0AAU8DQ15"/>
<dbReference type="InterPro" id="IPR012341">
    <property type="entry name" value="6hp_glycosidase-like_sf"/>
</dbReference>
<name>A0AAU8DQ15_9ACTN</name>
<evidence type="ECO:0000259" key="2">
    <source>
        <dbReference type="Pfam" id="PF22422"/>
    </source>
</evidence>
<sequence>MVEHSAATRVVNLQPALHELVTVLAAPVTALSATSGDITGEGATGVFAADLRVLSRSLLTVDGRSPEPVAHHLDGAHCVEFLGVCRGLGDPGPDPTVWLRRRRTALRDGLREEILVENVGAGMLEILLELEFAADLAPIETVKLGGAGPAGEHETGFRVDAGIAVAELADVRIRIRAEGNAEATADMLRWSLQIPSRATASVGWTLTVQDPGAVMGPATRLGLQNPVVVADDARLGRIVARSVADLTALAAATVEAPADTVLTAGSPWYLTLFGRDSLWSARMTLPLGLGPARGTLRTLAARQGTRVDPRTAEQPGKILHELRRSAFQAVDAFLPPVYYGTVDATPLWICLLRDAWKWGLTSAEVRPLLDPLERALGWIRDHGDADGDGFLEYVDEAGGLTNQGWKDSGDSVRFADGTIATGPVALAEVQGYSYEAMLAGAELLAAFGRPGAVEWRRRAADLRANFRAHFWTEDELGPFPVLALDGAKRKVDSPASNMGHLLGTGILDPDEAAVIAARLVHPSMNSGFGLRTMSTTAGGYSPLSYHCGTVWPHDTAIAILGLVREGCTEQAAELARGLLTAADAFDGRLPELFGGFGIDDTPAPVPYPASCRPQAWAAAASVVLLQAFLGLTADVPAGTVTLTPAPLIGGFSVDGLEIAGQPWSVRVDRSGVAEASPLAGIEIRGL</sequence>
<dbReference type="Pfam" id="PF14742">
    <property type="entry name" value="GDE_N_bis"/>
    <property type="match status" value="1"/>
</dbReference>
<proteinExistence type="predicted"/>
<dbReference type="GO" id="GO:0005975">
    <property type="term" value="P:carbohydrate metabolic process"/>
    <property type="evidence" value="ECO:0007669"/>
    <property type="project" value="InterPro"/>
</dbReference>
<protein>
    <submittedName>
        <fullName evidence="3">Glycogen debranching N-terminal domain-containing protein</fullName>
    </submittedName>
</protein>
<feature type="domain" description="Mannosylglycerate hydrolase MGH1-like glycoside hydrolase" evidence="2">
    <location>
        <begin position="361"/>
        <end position="582"/>
    </location>
</feature>
<accession>A0AAU8DQ15</accession>
<dbReference type="InterPro" id="IPR008928">
    <property type="entry name" value="6-hairpin_glycosidase_sf"/>
</dbReference>
<organism evidence="3">
    <name type="scientific">Nakamurella sp. A5-74</name>
    <dbReference type="NCBI Taxonomy" id="3158264"/>
    <lineage>
        <taxon>Bacteria</taxon>
        <taxon>Bacillati</taxon>
        <taxon>Actinomycetota</taxon>
        <taxon>Actinomycetes</taxon>
        <taxon>Nakamurellales</taxon>
        <taxon>Nakamurellaceae</taxon>
        <taxon>Nakamurella</taxon>
    </lineage>
</organism>